<feature type="domain" description="CFAP47-like immunoglobulin-like" evidence="1">
    <location>
        <begin position="324"/>
        <end position="458"/>
    </location>
</feature>
<dbReference type="InParanoid" id="G1NT67"/>
<dbReference type="eggNOG" id="ENOG502QQ4Q">
    <property type="taxonomic scope" value="Eukaryota"/>
</dbReference>
<dbReference type="GO" id="GO:0007288">
    <property type="term" value="P:sperm axoneme assembly"/>
    <property type="evidence" value="ECO:0007669"/>
    <property type="project" value="TreeGrafter"/>
</dbReference>
<accession>G1NT67</accession>
<dbReference type="PANTHER" id="PTHR45912:SF3">
    <property type="entry name" value="CILIA- AND FLAGELLA-ASSOCIATED PROTEIN 47"/>
    <property type="match status" value="1"/>
</dbReference>
<dbReference type="EMBL" id="AAPE02033565">
    <property type="status" value="NOT_ANNOTATED_CDS"/>
    <property type="molecule type" value="Genomic_DNA"/>
</dbReference>
<dbReference type="OMA" id="VIKCQAR"/>
<evidence type="ECO:0000313" key="2">
    <source>
        <dbReference type="Ensembl" id="ENSMLUP00000000351.2"/>
    </source>
</evidence>
<dbReference type="AlphaFoldDB" id="G1NT67"/>
<dbReference type="Proteomes" id="UP000001074">
    <property type="component" value="Unassembled WGS sequence"/>
</dbReference>
<dbReference type="Gene3D" id="2.60.40.10">
    <property type="entry name" value="Immunoglobulins"/>
    <property type="match status" value="1"/>
</dbReference>
<keyword evidence="3" id="KW-1185">Reference proteome</keyword>
<evidence type="ECO:0000313" key="3">
    <source>
        <dbReference type="Proteomes" id="UP000001074"/>
    </source>
</evidence>
<reference evidence="2 3" key="1">
    <citation type="journal article" date="2011" name="Nature">
        <title>A high-resolution map of human evolutionary constraint using 29 mammals.</title>
        <authorList>
            <person name="Lindblad-Toh K."/>
            <person name="Garber M."/>
            <person name="Zuk O."/>
            <person name="Lin M.F."/>
            <person name="Parker B.J."/>
            <person name="Washietl S."/>
            <person name="Kheradpour P."/>
            <person name="Ernst J."/>
            <person name="Jordan G."/>
            <person name="Mauceli E."/>
            <person name="Ward L.D."/>
            <person name="Lowe C.B."/>
            <person name="Holloway A.K."/>
            <person name="Clamp M."/>
            <person name="Gnerre S."/>
            <person name="Alfoldi J."/>
            <person name="Beal K."/>
            <person name="Chang J."/>
            <person name="Clawson H."/>
            <person name="Cuff J."/>
            <person name="Di Palma F."/>
            <person name="Fitzgerald S."/>
            <person name="Flicek P."/>
            <person name="Guttman M."/>
            <person name="Hubisz M.J."/>
            <person name="Jaffe D.B."/>
            <person name="Jungreis I."/>
            <person name="Kent W.J."/>
            <person name="Kostka D."/>
            <person name="Lara M."/>
            <person name="Martins A.L."/>
            <person name="Massingham T."/>
            <person name="Moltke I."/>
            <person name="Raney B.J."/>
            <person name="Rasmussen M.D."/>
            <person name="Robinson J."/>
            <person name="Stark A."/>
            <person name="Vilella A.J."/>
            <person name="Wen J."/>
            <person name="Xie X."/>
            <person name="Zody M.C."/>
            <person name="Baldwin J."/>
            <person name="Bloom T."/>
            <person name="Chin C.W."/>
            <person name="Heiman D."/>
            <person name="Nicol R."/>
            <person name="Nusbaum C."/>
            <person name="Young S."/>
            <person name="Wilkinson J."/>
            <person name="Worley K.C."/>
            <person name="Kovar C.L."/>
            <person name="Muzny D.M."/>
            <person name="Gibbs R.A."/>
            <person name="Cree A."/>
            <person name="Dihn H.H."/>
            <person name="Fowler G."/>
            <person name="Jhangiani S."/>
            <person name="Joshi V."/>
            <person name="Lee S."/>
            <person name="Lewis L.R."/>
            <person name="Nazareth L.V."/>
            <person name="Okwuonu G."/>
            <person name="Santibanez J."/>
            <person name="Warren W.C."/>
            <person name="Mardis E.R."/>
            <person name="Weinstock G.M."/>
            <person name="Wilson R.K."/>
            <person name="Delehaunty K."/>
            <person name="Dooling D."/>
            <person name="Fronik C."/>
            <person name="Fulton L."/>
            <person name="Fulton B."/>
            <person name="Graves T."/>
            <person name="Minx P."/>
            <person name="Sodergren E."/>
            <person name="Birney E."/>
            <person name="Margulies E.H."/>
            <person name="Herrero J."/>
            <person name="Green E.D."/>
            <person name="Haussler D."/>
            <person name="Siepel A."/>
            <person name="Goldman N."/>
            <person name="Pollard K.S."/>
            <person name="Pedersen J.S."/>
            <person name="Lander E.S."/>
            <person name="Kellis M."/>
        </authorList>
    </citation>
    <scope>NUCLEOTIDE SEQUENCE [LARGE SCALE GENOMIC DNA]</scope>
</reference>
<dbReference type="PANTHER" id="PTHR45912">
    <property type="entry name" value="CILIA- AND FLAGELLA-ASSOCIATED PROTEIN 47"/>
    <property type="match status" value="1"/>
</dbReference>
<dbReference type="HOGENOM" id="CLU_013449_0_0_1"/>
<evidence type="ECO:0000259" key="1">
    <source>
        <dbReference type="Pfam" id="PF26579"/>
    </source>
</evidence>
<dbReference type="EMBL" id="AAPE02033566">
    <property type="status" value="NOT_ANNOTATED_CDS"/>
    <property type="molecule type" value="Genomic_DNA"/>
</dbReference>
<dbReference type="Ensembl" id="ENSMLUT00000000384.2">
    <property type="protein sequence ID" value="ENSMLUP00000000351.2"/>
    <property type="gene ID" value="ENSMLUG00000000387.2"/>
</dbReference>
<proteinExistence type="predicted"/>
<protein>
    <recommendedName>
        <fullName evidence="1">CFAP47-like immunoglobulin-like domain-containing protein</fullName>
    </recommendedName>
</protein>
<organism evidence="2 3">
    <name type="scientific">Myotis lucifugus</name>
    <name type="common">Little brown bat</name>
    <dbReference type="NCBI Taxonomy" id="59463"/>
    <lineage>
        <taxon>Eukaryota</taxon>
        <taxon>Metazoa</taxon>
        <taxon>Chordata</taxon>
        <taxon>Craniata</taxon>
        <taxon>Vertebrata</taxon>
        <taxon>Euteleostomi</taxon>
        <taxon>Mammalia</taxon>
        <taxon>Eutheria</taxon>
        <taxon>Laurasiatheria</taxon>
        <taxon>Chiroptera</taxon>
        <taxon>Yangochiroptera</taxon>
        <taxon>Vespertilionidae</taxon>
        <taxon>Myotis</taxon>
    </lineage>
</organism>
<dbReference type="GeneTree" id="ENSGT00940000163202"/>
<dbReference type="Pfam" id="PF26579">
    <property type="entry name" value="Ig_CFAP47"/>
    <property type="match status" value="1"/>
</dbReference>
<name>G1NT67_MYOLU</name>
<reference evidence="2" key="3">
    <citation type="submission" date="2025-09" db="UniProtKB">
        <authorList>
            <consortium name="Ensembl"/>
        </authorList>
    </citation>
    <scope>IDENTIFICATION</scope>
</reference>
<dbReference type="InterPro" id="IPR013783">
    <property type="entry name" value="Ig-like_fold"/>
</dbReference>
<sequence length="614" mass="70415">CVILETTCFEIPLRNAKGGIKKFVLNPEECIDYAVCYTPAATGCREENIIFQPDKVLEFWYILKFTVELPNSTKLPEMVCDLGKFIIQNFPLTNPTHETLELQVRNSNPDNFFLDSQKLLLTMAPRSTERIRVRFCPSALGRAGQQATLTFYCAQFEEWKFLLSGIGLFPQPLEIERITTYLQQLASLAIIFKNPTDEHVLIDVILTNREMPKNLALGIQCDSFLIETTAFKGSSPFWRERIELPPRGNIPITVCFNPKVMKLRKTMAVVQMRRADGTKWPIDNFDELSPELKRMMVADSGEIQAIRWIYPILGLPQAKHDEFPPVVIKCQSRKRIEKNLKVTITGDFIGDHPILNVSDFVVIPKKRSYASYEDIDGIPIKREFEYEILYESDEVRVDLQPSVAVYLMKRSYNIKTQVITLDFNVIFSPKKPMKSQIILKIECITDGIWNFPVTLIATEPEVDDVINIEGKGLFKEAVTEFWLSGRKRYTDDFVAYFLPDSDPEFFVKPESGEIPPFDSNGITLLVGFKPQMYGRKYKARLVIQTADMYYLYAVNGLPQNTKPPKNVKPKIDATNKNFDDRKVTQHNFIKENNKMVRTGASSTIKGESLMLKNK</sequence>
<dbReference type="GO" id="GO:0005929">
    <property type="term" value="C:cilium"/>
    <property type="evidence" value="ECO:0007669"/>
    <property type="project" value="TreeGrafter"/>
</dbReference>
<dbReference type="InterPro" id="IPR058952">
    <property type="entry name" value="Ig_CFAP47"/>
</dbReference>
<dbReference type="STRING" id="59463.ENSMLUP00000000351"/>
<reference evidence="2" key="2">
    <citation type="submission" date="2025-08" db="UniProtKB">
        <authorList>
            <consortium name="Ensembl"/>
        </authorList>
    </citation>
    <scope>IDENTIFICATION</scope>
</reference>